<proteinExistence type="predicted"/>
<comment type="caution">
    <text evidence="1">The sequence shown here is derived from an EMBL/GenBank/DDBJ whole genome shotgun (WGS) entry which is preliminary data.</text>
</comment>
<sequence>MHRGTTPDDLLLNKFVKILEDHKRYKEAELLDATAIAGEFAVGFDLAMLACKKYDIVPPTHLVHEIMDSPWFEKDSYASDICREFVKRDESSITS</sequence>
<protein>
    <submittedName>
        <fullName evidence="1">Uncharacterized protein</fullName>
    </submittedName>
</protein>
<gene>
    <name evidence="1" type="ORF">DWV92_06285</name>
</gene>
<dbReference type="EMBL" id="QRZV01000003">
    <property type="protein sequence ID" value="RGW09262.1"/>
    <property type="molecule type" value="Genomic_DNA"/>
</dbReference>
<name>A0A395XHT5_9BIFI</name>
<accession>A0A395XHT5</accession>
<dbReference type="RefSeq" id="WP_118239334.1">
    <property type="nucleotide sequence ID" value="NZ_QRZV01000003.1"/>
</dbReference>
<dbReference type="Proteomes" id="UP000265970">
    <property type="component" value="Unassembled WGS sequence"/>
</dbReference>
<evidence type="ECO:0000313" key="1">
    <source>
        <dbReference type="EMBL" id="RGW09262.1"/>
    </source>
</evidence>
<dbReference type="AlphaFoldDB" id="A0A395XHT5"/>
<reference evidence="1 2" key="1">
    <citation type="submission" date="2018-08" db="EMBL/GenBank/DDBJ databases">
        <title>A genome reference for cultivated species of the human gut microbiota.</title>
        <authorList>
            <person name="Zou Y."/>
            <person name="Xue W."/>
            <person name="Luo G."/>
        </authorList>
    </citation>
    <scope>NUCLEOTIDE SEQUENCE [LARGE SCALE GENOMIC DNA]</scope>
    <source>
        <strain evidence="1 2">AF13-3LB</strain>
    </source>
</reference>
<evidence type="ECO:0000313" key="2">
    <source>
        <dbReference type="Proteomes" id="UP000265970"/>
    </source>
</evidence>
<organism evidence="1 2">
    <name type="scientific">Bifidobacterium pseudolongum</name>
    <dbReference type="NCBI Taxonomy" id="1694"/>
    <lineage>
        <taxon>Bacteria</taxon>
        <taxon>Bacillati</taxon>
        <taxon>Actinomycetota</taxon>
        <taxon>Actinomycetes</taxon>
        <taxon>Bifidobacteriales</taxon>
        <taxon>Bifidobacteriaceae</taxon>
        <taxon>Bifidobacterium</taxon>
    </lineage>
</organism>